<accession>A0A6G1HZY0</accession>
<protein>
    <recommendedName>
        <fullName evidence="4">superoxide dismutase</fullName>
        <ecNumber evidence="4">1.15.1.1</ecNumber>
    </recommendedName>
</protein>
<dbReference type="SUPFAM" id="SSF49329">
    <property type="entry name" value="Cu,Zn superoxide dismutase-like"/>
    <property type="match status" value="1"/>
</dbReference>
<dbReference type="GO" id="GO:0046872">
    <property type="term" value="F:metal ion binding"/>
    <property type="evidence" value="ECO:0007669"/>
    <property type="project" value="InterPro"/>
</dbReference>
<feature type="non-terminal residue" evidence="10">
    <location>
        <position position="198"/>
    </location>
</feature>
<proteinExistence type="inferred from homology"/>
<dbReference type="Pfam" id="PF00080">
    <property type="entry name" value="Sod_Cu"/>
    <property type="match status" value="1"/>
</dbReference>
<organism evidence="10 11">
    <name type="scientific">Trichodelitschia bisporula</name>
    <dbReference type="NCBI Taxonomy" id="703511"/>
    <lineage>
        <taxon>Eukaryota</taxon>
        <taxon>Fungi</taxon>
        <taxon>Dikarya</taxon>
        <taxon>Ascomycota</taxon>
        <taxon>Pezizomycotina</taxon>
        <taxon>Dothideomycetes</taxon>
        <taxon>Dothideomycetes incertae sedis</taxon>
        <taxon>Phaeotrichales</taxon>
        <taxon>Phaeotrichaceae</taxon>
        <taxon>Trichodelitschia</taxon>
    </lineage>
</organism>
<comment type="similarity">
    <text evidence="3">Belongs to the Cu-Zn superoxide dismutase family.</text>
</comment>
<evidence type="ECO:0000256" key="8">
    <source>
        <dbReference type="SAM" id="MobiDB-lite"/>
    </source>
</evidence>
<reference evidence="10" key="1">
    <citation type="journal article" date="2020" name="Stud. Mycol.">
        <title>101 Dothideomycetes genomes: a test case for predicting lifestyles and emergence of pathogens.</title>
        <authorList>
            <person name="Haridas S."/>
            <person name="Albert R."/>
            <person name="Binder M."/>
            <person name="Bloem J."/>
            <person name="Labutti K."/>
            <person name="Salamov A."/>
            <person name="Andreopoulos B."/>
            <person name="Baker S."/>
            <person name="Barry K."/>
            <person name="Bills G."/>
            <person name="Bluhm B."/>
            <person name="Cannon C."/>
            <person name="Castanera R."/>
            <person name="Culley D."/>
            <person name="Daum C."/>
            <person name="Ezra D."/>
            <person name="Gonzalez J."/>
            <person name="Henrissat B."/>
            <person name="Kuo A."/>
            <person name="Liang C."/>
            <person name="Lipzen A."/>
            <person name="Lutzoni F."/>
            <person name="Magnuson J."/>
            <person name="Mondo S."/>
            <person name="Nolan M."/>
            <person name="Ohm R."/>
            <person name="Pangilinan J."/>
            <person name="Park H.-J."/>
            <person name="Ramirez L."/>
            <person name="Alfaro M."/>
            <person name="Sun H."/>
            <person name="Tritt A."/>
            <person name="Yoshinaga Y."/>
            <person name="Zwiers L.-H."/>
            <person name="Turgeon B."/>
            <person name="Goodwin S."/>
            <person name="Spatafora J."/>
            <person name="Crous P."/>
            <person name="Grigoriev I."/>
        </authorList>
    </citation>
    <scope>NUCLEOTIDE SEQUENCE</scope>
    <source>
        <strain evidence="10">CBS 262.69</strain>
    </source>
</reference>
<evidence type="ECO:0000256" key="3">
    <source>
        <dbReference type="ARBA" id="ARBA00010457"/>
    </source>
</evidence>
<evidence type="ECO:0000313" key="11">
    <source>
        <dbReference type="Proteomes" id="UP000799640"/>
    </source>
</evidence>
<evidence type="ECO:0000256" key="7">
    <source>
        <dbReference type="ARBA" id="ARBA00049204"/>
    </source>
</evidence>
<feature type="non-terminal residue" evidence="10">
    <location>
        <position position="1"/>
    </location>
</feature>
<dbReference type="EMBL" id="ML996693">
    <property type="protein sequence ID" value="KAF2401387.1"/>
    <property type="molecule type" value="Genomic_DNA"/>
</dbReference>
<keyword evidence="5" id="KW-0964">Secreted</keyword>
<dbReference type="FunFam" id="2.60.40.200:FF:000007">
    <property type="entry name" value="Cell surface Cu-only superoxide dismutase 5"/>
    <property type="match status" value="1"/>
</dbReference>
<evidence type="ECO:0000256" key="5">
    <source>
        <dbReference type="ARBA" id="ARBA00022525"/>
    </source>
</evidence>
<evidence type="ECO:0000259" key="9">
    <source>
        <dbReference type="Pfam" id="PF00080"/>
    </source>
</evidence>
<dbReference type="InterPro" id="IPR036423">
    <property type="entry name" value="SOD-like_Cu/Zn_dom_sf"/>
</dbReference>
<dbReference type="GO" id="GO:0005576">
    <property type="term" value="C:extracellular region"/>
    <property type="evidence" value="ECO:0007669"/>
    <property type="project" value="UniProtKB-SubCell"/>
</dbReference>
<dbReference type="Gene3D" id="2.60.40.200">
    <property type="entry name" value="Superoxide dismutase, copper/zinc binding domain"/>
    <property type="match status" value="1"/>
</dbReference>
<name>A0A6G1HZY0_9PEZI</name>
<sequence length="198" mass="20531">AKPATGQLGDAVQVLDNPQGAAYTAVIPAGKFGTMRGTVTAVATQGNGTQFNINFSGLPSTGGPFLYHIHVNPIPSNGSCASTLAHLDPYIRGEATPCVPEFPETCQVGDLSGKHGKPNATTFNATYIDPYVSLIDGQGAFFGNRSFVIHLADKTRIACANFFPIDNLPSEPSASGFPYGPSNSSSTTAPTFSVPVPP</sequence>
<gene>
    <name evidence="10" type="ORF">EJ06DRAFT_467175</name>
</gene>
<evidence type="ECO:0000256" key="6">
    <source>
        <dbReference type="ARBA" id="ARBA00022862"/>
    </source>
</evidence>
<feature type="domain" description="Superoxide dismutase copper/zinc binding" evidence="9">
    <location>
        <begin position="36"/>
        <end position="152"/>
    </location>
</feature>
<comment type="catalytic activity">
    <reaction evidence="7">
        <text>2 superoxide + 2 H(+) = H2O2 + O2</text>
        <dbReference type="Rhea" id="RHEA:20696"/>
        <dbReference type="ChEBI" id="CHEBI:15378"/>
        <dbReference type="ChEBI" id="CHEBI:15379"/>
        <dbReference type="ChEBI" id="CHEBI:16240"/>
        <dbReference type="ChEBI" id="CHEBI:18421"/>
        <dbReference type="EC" id="1.15.1.1"/>
    </reaction>
</comment>
<dbReference type="AlphaFoldDB" id="A0A6G1HZY0"/>
<evidence type="ECO:0000256" key="1">
    <source>
        <dbReference type="ARBA" id="ARBA00004196"/>
    </source>
</evidence>
<feature type="compositionally biased region" description="Polar residues" evidence="8">
    <location>
        <begin position="181"/>
        <end position="191"/>
    </location>
</feature>
<feature type="region of interest" description="Disordered" evidence="8">
    <location>
        <begin position="174"/>
        <end position="198"/>
    </location>
</feature>
<dbReference type="OrthoDB" id="159229at2759"/>
<evidence type="ECO:0000313" key="10">
    <source>
        <dbReference type="EMBL" id="KAF2401387.1"/>
    </source>
</evidence>
<dbReference type="Proteomes" id="UP000799640">
    <property type="component" value="Unassembled WGS sequence"/>
</dbReference>
<dbReference type="GO" id="GO:0004784">
    <property type="term" value="F:superoxide dismutase activity"/>
    <property type="evidence" value="ECO:0007669"/>
    <property type="project" value="UniProtKB-EC"/>
</dbReference>
<evidence type="ECO:0000256" key="4">
    <source>
        <dbReference type="ARBA" id="ARBA00012682"/>
    </source>
</evidence>
<comment type="subcellular location">
    <subcellularLocation>
        <location evidence="1">Cell envelope</location>
    </subcellularLocation>
    <subcellularLocation>
        <location evidence="2">Secreted</location>
    </subcellularLocation>
</comment>
<dbReference type="InterPro" id="IPR001424">
    <property type="entry name" value="SOD_Cu_Zn_dom"/>
</dbReference>
<keyword evidence="11" id="KW-1185">Reference proteome</keyword>
<keyword evidence="6" id="KW-0049">Antioxidant</keyword>
<evidence type="ECO:0000256" key="2">
    <source>
        <dbReference type="ARBA" id="ARBA00004613"/>
    </source>
</evidence>
<dbReference type="EC" id="1.15.1.1" evidence="4"/>